<dbReference type="Pfam" id="PF20684">
    <property type="entry name" value="Fung_rhodopsin"/>
    <property type="match status" value="1"/>
</dbReference>
<keyword evidence="9" id="KW-1185">Reference proteome</keyword>
<proteinExistence type="inferred from homology"/>
<dbReference type="OrthoDB" id="444631at2759"/>
<evidence type="ECO:0000259" key="7">
    <source>
        <dbReference type="Pfam" id="PF20684"/>
    </source>
</evidence>
<feature type="domain" description="Rhodopsin" evidence="7">
    <location>
        <begin position="16"/>
        <end position="254"/>
    </location>
</feature>
<evidence type="ECO:0000313" key="9">
    <source>
        <dbReference type="Proteomes" id="UP000070700"/>
    </source>
</evidence>
<dbReference type="InParanoid" id="A0A194XPQ1"/>
<feature type="transmembrane region" description="Helical" evidence="6">
    <location>
        <begin position="197"/>
        <end position="218"/>
    </location>
</feature>
<dbReference type="PANTHER" id="PTHR33048">
    <property type="entry name" value="PTH11-LIKE INTEGRAL MEMBRANE PROTEIN (AFU_ORTHOLOGUE AFUA_5G11245)"/>
    <property type="match status" value="1"/>
</dbReference>
<dbReference type="AlphaFoldDB" id="A0A194XPQ1"/>
<dbReference type="InterPro" id="IPR049326">
    <property type="entry name" value="Rhodopsin_dom_fungi"/>
</dbReference>
<organism evidence="8 9">
    <name type="scientific">Mollisia scopiformis</name>
    <name type="common">Conifer needle endophyte fungus</name>
    <name type="synonym">Phialocephala scopiformis</name>
    <dbReference type="NCBI Taxonomy" id="149040"/>
    <lineage>
        <taxon>Eukaryota</taxon>
        <taxon>Fungi</taxon>
        <taxon>Dikarya</taxon>
        <taxon>Ascomycota</taxon>
        <taxon>Pezizomycotina</taxon>
        <taxon>Leotiomycetes</taxon>
        <taxon>Helotiales</taxon>
        <taxon>Mollisiaceae</taxon>
        <taxon>Mollisia</taxon>
    </lineage>
</organism>
<evidence type="ECO:0000256" key="4">
    <source>
        <dbReference type="ARBA" id="ARBA00023136"/>
    </source>
</evidence>
<comment type="similarity">
    <text evidence="5">Belongs to the SAT4 family.</text>
</comment>
<feature type="transmembrane region" description="Helical" evidence="6">
    <location>
        <begin position="230"/>
        <end position="253"/>
    </location>
</feature>
<feature type="transmembrane region" description="Helical" evidence="6">
    <location>
        <begin position="72"/>
        <end position="94"/>
    </location>
</feature>
<comment type="subcellular location">
    <subcellularLocation>
        <location evidence="1">Membrane</location>
        <topology evidence="1">Multi-pass membrane protein</topology>
    </subcellularLocation>
</comment>
<dbReference type="GO" id="GO:0016020">
    <property type="term" value="C:membrane"/>
    <property type="evidence" value="ECO:0007669"/>
    <property type="project" value="UniProtKB-SubCell"/>
</dbReference>
<evidence type="ECO:0000256" key="1">
    <source>
        <dbReference type="ARBA" id="ARBA00004141"/>
    </source>
</evidence>
<feature type="transmembrane region" description="Helical" evidence="6">
    <location>
        <begin position="115"/>
        <end position="136"/>
    </location>
</feature>
<dbReference type="RefSeq" id="XP_018076523.1">
    <property type="nucleotide sequence ID" value="XM_018208335.1"/>
</dbReference>
<dbReference type="KEGG" id="psco:LY89DRAFT_553505"/>
<evidence type="ECO:0000256" key="6">
    <source>
        <dbReference type="SAM" id="Phobius"/>
    </source>
</evidence>
<dbReference type="InterPro" id="IPR052337">
    <property type="entry name" value="SAT4-like"/>
</dbReference>
<evidence type="ECO:0000256" key="2">
    <source>
        <dbReference type="ARBA" id="ARBA00022692"/>
    </source>
</evidence>
<feature type="non-terminal residue" evidence="8">
    <location>
        <position position="1"/>
    </location>
</feature>
<keyword evidence="4 6" id="KW-0472">Membrane</keyword>
<dbReference type="GeneID" id="28818061"/>
<keyword evidence="3 6" id="KW-1133">Transmembrane helix</keyword>
<feature type="transmembrane region" description="Helical" evidence="6">
    <location>
        <begin position="33"/>
        <end position="52"/>
    </location>
</feature>
<protein>
    <recommendedName>
        <fullName evidence="7">Rhodopsin domain-containing protein</fullName>
    </recommendedName>
</protein>
<accession>A0A194XPQ1</accession>
<gene>
    <name evidence="8" type="ORF">LY89DRAFT_553505</name>
</gene>
<name>A0A194XPQ1_MOLSC</name>
<sequence>AIIWTADFVAVAFTAIRLYIRGSVTKKFHWDDAVHILAMVCMIIQSAIYSGGRSLEKSVESYLAKETLVAPNFTLFLRLNIASTVITFTCYWAVKLSIMLFYRMLFWVYDTFMKAWWTVLCFTFATYWVVIATALVQCDGNGLELTSIAACSSAQSSILDKKIYKISVVMNVASDLAIMALPLVMISRMHIRTTQKLGVALIFCLSFIVVAFEIVRFFKSFGSSGIALHIIWTSVEASIAVIISCLPTFNILFRNR</sequence>
<keyword evidence="2 6" id="KW-0812">Transmembrane</keyword>
<dbReference type="Proteomes" id="UP000070700">
    <property type="component" value="Unassembled WGS sequence"/>
</dbReference>
<evidence type="ECO:0000256" key="5">
    <source>
        <dbReference type="ARBA" id="ARBA00038359"/>
    </source>
</evidence>
<evidence type="ECO:0000313" key="8">
    <source>
        <dbReference type="EMBL" id="KUJ22168.1"/>
    </source>
</evidence>
<dbReference type="PANTHER" id="PTHR33048:SF162">
    <property type="entry name" value="SATRATOXIN BIOSYNTHESIS SC1 CLUSTER PROTEIN 4"/>
    <property type="match status" value="1"/>
</dbReference>
<feature type="non-terminal residue" evidence="8">
    <location>
        <position position="256"/>
    </location>
</feature>
<dbReference type="EMBL" id="KQ947407">
    <property type="protein sequence ID" value="KUJ22168.1"/>
    <property type="molecule type" value="Genomic_DNA"/>
</dbReference>
<reference evidence="8 9" key="1">
    <citation type="submission" date="2015-10" db="EMBL/GenBank/DDBJ databases">
        <title>Full genome of DAOMC 229536 Phialocephala scopiformis, a fungal endophyte of spruce producing the potent anti-insectan compound rugulosin.</title>
        <authorList>
            <consortium name="DOE Joint Genome Institute"/>
            <person name="Walker A.K."/>
            <person name="Frasz S.L."/>
            <person name="Seifert K.A."/>
            <person name="Miller J.D."/>
            <person name="Mondo S.J."/>
            <person name="Labutti K."/>
            <person name="Lipzen A."/>
            <person name="Dockter R."/>
            <person name="Kennedy M."/>
            <person name="Grigoriev I.V."/>
            <person name="Spatafora J.W."/>
        </authorList>
    </citation>
    <scope>NUCLEOTIDE SEQUENCE [LARGE SCALE GENOMIC DNA]</scope>
    <source>
        <strain evidence="8 9">CBS 120377</strain>
    </source>
</reference>
<feature type="transmembrane region" description="Helical" evidence="6">
    <location>
        <begin position="163"/>
        <end position="185"/>
    </location>
</feature>
<evidence type="ECO:0000256" key="3">
    <source>
        <dbReference type="ARBA" id="ARBA00022989"/>
    </source>
</evidence>